<dbReference type="InterPro" id="IPR029063">
    <property type="entry name" value="SAM-dependent_MTases_sf"/>
</dbReference>
<evidence type="ECO:0000313" key="1">
    <source>
        <dbReference type="EMBL" id="KWA62681.1"/>
    </source>
</evidence>
<dbReference type="RefSeq" id="WP_060150053.1">
    <property type="nucleotide sequence ID" value="NZ_LPGD01000097.1"/>
</dbReference>
<gene>
    <name evidence="1" type="ORF">WT44_13715</name>
</gene>
<dbReference type="SUPFAM" id="SSF53335">
    <property type="entry name" value="S-adenosyl-L-methionine-dependent methyltransferases"/>
    <property type="match status" value="1"/>
</dbReference>
<protein>
    <recommendedName>
        <fullName evidence="3">Methyltransferase</fullName>
    </recommendedName>
</protein>
<comment type="caution">
    <text evidence="1">The sequence shown here is derived from an EMBL/GenBank/DDBJ whole genome shotgun (WGS) entry which is preliminary data.</text>
</comment>
<dbReference type="EMBL" id="LPHB01000040">
    <property type="protein sequence ID" value="KWA62681.1"/>
    <property type="molecule type" value="Genomic_DNA"/>
</dbReference>
<dbReference type="CDD" id="cd16403">
    <property type="entry name" value="ParB_N_like_MT"/>
    <property type="match status" value="1"/>
</dbReference>
<accession>A0A106NPS0</accession>
<evidence type="ECO:0008006" key="3">
    <source>
        <dbReference type="Google" id="ProtNLM"/>
    </source>
</evidence>
<name>A0A106NPS0_9BURK</name>
<proteinExistence type="predicted"/>
<organism evidence="1">
    <name type="scientific">Burkholderia stagnalis</name>
    <dbReference type="NCBI Taxonomy" id="1503054"/>
    <lineage>
        <taxon>Bacteria</taxon>
        <taxon>Pseudomonadati</taxon>
        <taxon>Pseudomonadota</taxon>
        <taxon>Betaproteobacteria</taxon>
        <taxon>Burkholderiales</taxon>
        <taxon>Burkholderiaceae</taxon>
        <taxon>Burkholderia</taxon>
        <taxon>Burkholderia cepacia complex</taxon>
    </lineage>
</organism>
<dbReference type="InterPro" id="IPR036086">
    <property type="entry name" value="ParB/Sulfiredoxin_sf"/>
</dbReference>
<sequence>MQISCRSIDSLIPYARNARTHSETQIAQIAASIEEFGMVGAIVVRDGVIAKGHGTLAAIRMLYGAGKCLYPPPGRSRGAEPFPDGEAPVIDASGWTDAQFRAFVIADNQLALLAGWDDELLQLEVTELRADGFDVDLLGFEAVELDTLLGGGAAGTTRAEARESLADRFLIAPFSVFNAREGWWQDRKRSWIALGLESETGRDGNLTFADSSQPPAVYAAKNAYAAAVGRDVTWPEFYAANPDARVQGSTSIFDPVLCEIVYRWFCPPAGVVLDPFAGGSVRGVVAAMLGRQYVGCDLRAEQVGANRAQWEAMDHSDCPAPTWHVGDSRELGRHVGDVDADLVFSCPPYADLEVYSEDPADLSNMGYPDFLAGYRTVIAAAAARLRDDRFACFVVGEVRDTKGIYRNFVSDTIAAFRDAGLRYYNEAILVTQAGSLPIRVGRSFPVTRKVGKTHQNVLIFVKGDPRAAADACGAVDVTMPDTDEAAV</sequence>
<reference evidence="1 2" key="1">
    <citation type="submission" date="2015-11" db="EMBL/GenBank/DDBJ databases">
        <title>Expanding the genomic diversity of Burkholderia species for the development of highly accurate diagnostics.</title>
        <authorList>
            <person name="Sahl J."/>
            <person name="Keim P."/>
            <person name="Wagner D."/>
        </authorList>
    </citation>
    <scope>NUCLEOTIDE SEQUENCE [LARGE SCALE GENOMIC DNA]</scope>
    <source>
        <strain evidence="1 2">MSMB1960WGS</strain>
    </source>
</reference>
<dbReference type="Proteomes" id="UP000068603">
    <property type="component" value="Unassembled WGS sequence"/>
</dbReference>
<dbReference type="AlphaFoldDB" id="A0A106NPS0"/>
<evidence type="ECO:0000313" key="2">
    <source>
        <dbReference type="Proteomes" id="UP000068603"/>
    </source>
</evidence>
<dbReference type="Gene3D" id="3.40.50.150">
    <property type="entry name" value="Vaccinia Virus protein VP39"/>
    <property type="match status" value="2"/>
</dbReference>
<dbReference type="SUPFAM" id="SSF110849">
    <property type="entry name" value="ParB/Sulfiredoxin"/>
    <property type="match status" value="1"/>
</dbReference>